<dbReference type="GO" id="GO:0005737">
    <property type="term" value="C:cytoplasm"/>
    <property type="evidence" value="ECO:0007669"/>
    <property type="project" value="TreeGrafter"/>
</dbReference>
<dbReference type="GO" id="GO:0072354">
    <property type="term" value="F:histone H3T3 kinase activity"/>
    <property type="evidence" value="ECO:0007669"/>
    <property type="project" value="TreeGrafter"/>
</dbReference>
<dbReference type="EMBL" id="MN740182">
    <property type="protein sequence ID" value="QHT92282.1"/>
    <property type="molecule type" value="Genomic_DNA"/>
</dbReference>
<feature type="region of interest" description="Disordered" evidence="1">
    <location>
        <begin position="287"/>
        <end position="326"/>
    </location>
</feature>
<dbReference type="GO" id="GO:0035556">
    <property type="term" value="P:intracellular signal transduction"/>
    <property type="evidence" value="ECO:0007669"/>
    <property type="project" value="TreeGrafter"/>
</dbReference>
<evidence type="ECO:0000256" key="1">
    <source>
        <dbReference type="SAM" id="MobiDB-lite"/>
    </source>
</evidence>
<evidence type="ECO:0008006" key="3">
    <source>
        <dbReference type="Google" id="ProtNLM"/>
    </source>
</evidence>
<accession>A0A6C0IH50</accession>
<dbReference type="Gene3D" id="1.10.510.10">
    <property type="entry name" value="Transferase(Phosphotransferase) domain 1"/>
    <property type="match status" value="1"/>
</dbReference>
<protein>
    <recommendedName>
        <fullName evidence="3">Protein kinase domain-containing protein</fullName>
    </recommendedName>
</protein>
<evidence type="ECO:0000313" key="2">
    <source>
        <dbReference type="EMBL" id="QHT92282.1"/>
    </source>
</evidence>
<dbReference type="AlphaFoldDB" id="A0A6C0IH50"/>
<organism evidence="2">
    <name type="scientific">viral metagenome</name>
    <dbReference type="NCBI Taxonomy" id="1070528"/>
    <lineage>
        <taxon>unclassified sequences</taxon>
        <taxon>metagenomes</taxon>
        <taxon>organismal metagenomes</taxon>
    </lineage>
</organism>
<dbReference type="SUPFAM" id="SSF56112">
    <property type="entry name" value="Protein kinase-like (PK-like)"/>
    <property type="match status" value="1"/>
</dbReference>
<dbReference type="InterPro" id="IPR011009">
    <property type="entry name" value="Kinase-like_dom_sf"/>
</dbReference>
<dbReference type="GO" id="GO:0000278">
    <property type="term" value="P:mitotic cell cycle"/>
    <property type="evidence" value="ECO:0007669"/>
    <property type="project" value="TreeGrafter"/>
</dbReference>
<dbReference type="PANTHER" id="PTHR24419:SF18">
    <property type="entry name" value="SERINE_THREONINE-PROTEIN KINASE HASPIN"/>
    <property type="match status" value="1"/>
</dbReference>
<proteinExistence type="predicted"/>
<name>A0A6C0IH50_9ZZZZ</name>
<sequence length="604" mass="69228">MRSILKALHQEPCRPHDITENERESFSSFSHLQRYFPALDLFKIPESALASKSMELPTKYSISQWISQDTPLGSKFWKAIRTTLDKDGEPIAEECSVFTKIVHLLNPIDMIKEKYKCPDHPLLPQSEKTWKNTLLKLHSHNNQAYVDAVANFVLSRFRELDLTPHCVLSYGSFTGISKLYQFNITNEYDTYRQCRWFWNGMLSHSAKLAVIQGDQDMSANPDFEEMYKEITTCPFEDDEDIELEALCIDDPSDTESVQSFTFDTIEEDAENASSMFEINKKGAARKSVSNVSVESDEEIDDVDEIVSFNGSDESDGSDGSDESDGSDGLDLDICLQIPNMPIICIAQEAQEGVMDTLMDEDVLDGHERESQGWEARWIAWLFQVIAALTFLQRAVCFTHNDLHSNNIIWRKTNKKFLYYKIKDGTVWRVPTFGKIFSIIDFGRSIFRLGRHLWISDDHWPEQDAGDQYNFGPFFNPSLPKVVPNPSFDLCRLSVSLIDGLFDEPPAKKKGKGVPIMSAEDSWKVYETKSPLYNLLWSWTVNDAGTTIYEKENGEEKYEGFDLYIRIAQDVHSAVPKDQIHKPIFQQFIWKTKVPQEDTVYSLGV</sequence>
<reference evidence="2" key="1">
    <citation type="journal article" date="2020" name="Nature">
        <title>Giant virus diversity and host interactions through global metagenomics.</title>
        <authorList>
            <person name="Schulz F."/>
            <person name="Roux S."/>
            <person name="Paez-Espino D."/>
            <person name="Jungbluth S."/>
            <person name="Walsh D.A."/>
            <person name="Denef V.J."/>
            <person name="McMahon K.D."/>
            <person name="Konstantinidis K.T."/>
            <person name="Eloe-Fadrosh E.A."/>
            <person name="Kyrpides N.C."/>
            <person name="Woyke T."/>
        </authorList>
    </citation>
    <scope>NUCLEOTIDE SEQUENCE</scope>
    <source>
        <strain evidence="2">GVMAG-M-3300023184-88</strain>
    </source>
</reference>
<dbReference type="PANTHER" id="PTHR24419">
    <property type="entry name" value="INTERLEUKIN-1 RECEPTOR-ASSOCIATED KINASE"/>
    <property type="match status" value="1"/>
</dbReference>
<feature type="compositionally biased region" description="Acidic residues" evidence="1">
    <location>
        <begin position="294"/>
        <end position="304"/>
    </location>
</feature>
<dbReference type="GO" id="GO:0005634">
    <property type="term" value="C:nucleus"/>
    <property type="evidence" value="ECO:0007669"/>
    <property type="project" value="TreeGrafter"/>
</dbReference>
<feature type="compositionally biased region" description="Acidic residues" evidence="1">
    <location>
        <begin position="312"/>
        <end position="326"/>
    </location>
</feature>